<dbReference type="PROSITE" id="PS50883">
    <property type="entry name" value="EAL"/>
    <property type="match status" value="1"/>
</dbReference>
<dbReference type="GO" id="GO:0016020">
    <property type="term" value="C:membrane"/>
    <property type="evidence" value="ECO:0007669"/>
    <property type="project" value="UniProtKB-SubCell"/>
</dbReference>
<dbReference type="Gene3D" id="1.10.3430.10">
    <property type="entry name" value="Ammonium transporter AmtB like domains"/>
    <property type="match status" value="1"/>
</dbReference>
<evidence type="ECO:0000313" key="15">
    <source>
        <dbReference type="Proteomes" id="UP000004200"/>
    </source>
</evidence>
<keyword evidence="6 10" id="KW-0812">Transmembrane</keyword>
<dbReference type="STRING" id="765913.ThidrDRAFT_1581"/>
<evidence type="ECO:0000256" key="4">
    <source>
        <dbReference type="ARBA" id="ARBA00012282"/>
    </source>
</evidence>
<evidence type="ECO:0000256" key="7">
    <source>
        <dbReference type="ARBA" id="ARBA00022989"/>
    </source>
</evidence>
<gene>
    <name evidence="14" type="ORF">ThidrDRAFT_1581</name>
</gene>
<dbReference type="AlphaFoldDB" id="G2DZW8"/>
<dbReference type="SMART" id="SM00267">
    <property type="entry name" value="GGDEF"/>
    <property type="match status" value="1"/>
</dbReference>
<dbReference type="Proteomes" id="UP000004200">
    <property type="component" value="Unassembled WGS sequence"/>
</dbReference>
<evidence type="ECO:0000259" key="11">
    <source>
        <dbReference type="PROSITE" id="PS50112"/>
    </source>
</evidence>
<dbReference type="OrthoDB" id="9787514at2"/>
<dbReference type="CDD" id="cd01948">
    <property type="entry name" value="EAL"/>
    <property type="match status" value="1"/>
</dbReference>
<dbReference type="RefSeq" id="WP_007040295.1">
    <property type="nucleotide sequence ID" value="NZ_AFWT01000009.1"/>
</dbReference>
<dbReference type="InterPro" id="IPR001633">
    <property type="entry name" value="EAL_dom"/>
</dbReference>
<evidence type="ECO:0000256" key="8">
    <source>
        <dbReference type="ARBA" id="ARBA00023136"/>
    </source>
</evidence>
<feature type="transmembrane region" description="Helical" evidence="10">
    <location>
        <begin position="83"/>
        <end position="108"/>
    </location>
</feature>
<dbReference type="PATRIC" id="fig|765913.3.peg.1605"/>
<dbReference type="PROSITE" id="PS50112">
    <property type="entry name" value="PAS"/>
    <property type="match status" value="1"/>
</dbReference>
<dbReference type="PANTHER" id="PTHR44757:SF2">
    <property type="entry name" value="BIOFILM ARCHITECTURE MAINTENANCE PROTEIN MBAA"/>
    <property type="match status" value="1"/>
</dbReference>
<comment type="similarity">
    <text evidence="3">Belongs to the ammonia transporter channel (TC 1.A.11.2) family.</text>
</comment>
<dbReference type="SUPFAM" id="SSF141868">
    <property type="entry name" value="EAL domain-like"/>
    <property type="match status" value="1"/>
</dbReference>
<dbReference type="InterPro" id="IPR001905">
    <property type="entry name" value="Ammonium_transpt"/>
</dbReference>
<feature type="transmembrane region" description="Helical" evidence="10">
    <location>
        <begin position="284"/>
        <end position="302"/>
    </location>
</feature>
<dbReference type="Pfam" id="PF00563">
    <property type="entry name" value="EAL"/>
    <property type="match status" value="1"/>
</dbReference>
<evidence type="ECO:0000256" key="1">
    <source>
        <dbReference type="ARBA" id="ARBA00001946"/>
    </source>
</evidence>
<dbReference type="InterPro" id="IPR029787">
    <property type="entry name" value="Nucleotide_cyclase"/>
</dbReference>
<keyword evidence="5" id="KW-0973">c-di-GMP</keyword>
<dbReference type="NCBIfam" id="TIGR00254">
    <property type="entry name" value="GGDEF"/>
    <property type="match status" value="1"/>
</dbReference>
<feature type="transmembrane region" description="Helical" evidence="10">
    <location>
        <begin position="48"/>
        <end position="71"/>
    </location>
</feature>
<feature type="transmembrane region" description="Helical" evidence="10">
    <location>
        <begin position="158"/>
        <end position="179"/>
    </location>
</feature>
<evidence type="ECO:0000256" key="6">
    <source>
        <dbReference type="ARBA" id="ARBA00022692"/>
    </source>
</evidence>
<dbReference type="InterPro" id="IPR000014">
    <property type="entry name" value="PAS"/>
</dbReference>
<sequence length="1033" mass="113164">MSDGLDIAWLLLCSFLVFMMQAGFLCLETGLVRTKNSINVAIKNIVDLCLSGLVFWLFGYGLMFGASHAGWIGTDDFLFGEGASAHSICVFFFQCMFCSTSATIVCGAVAERMRFLAYVFSTLMMVAFIYPVTGHWAWGGLPTGEATGWLARMGFIDFAGSTVVHGVGGWVALAAVLRLGARRGRFDVEGFVLQGGNVPLASLGVILLWFGWFGFNGGSASKLDETVPLILLNTFIAAGCGGLAAMFFGYVRLGYPAALDLLNGVIGGLVAITASCHLQSPPMSALIGGGGGVVVVLGSAWLERLRIDDAVGAIPAHLFAGIWGTLAVALFAPVSAFAQTGGRLEQLWVQGLGVLVIGAYAFSVSFGLLWLIGRFYRLRVDAESEQAGLNVAEHGATTEILDLLMEMDSQRRQGDFSNPVRVEPHTEVGQIALQYNHVLQRVNEEIQKREDVLNALTASEGRKTAILDAVLDCIITIDHEGRVLEFNPAAARTLGCSRRSAIGRTMAELMIPSERREGFLQALRSGFVIEGRFLLDQRTQTILQRVDGESFPAEVGITQVLCGRHPEYTLHVRDVTRQREIQRRLHQLAHYDALTGLSNRHFFRNSLSFYLMAEAPRQVAVLFLDLDRFKNVNDTLGHPAGDQLLLEVAGRLRACVRSDDLLARWGGDEFIVALLGVESQAAVEQKAGQILRELEAPHRISERSVRSPASIGIAFYPEGGGTPELLIRNADLALYQAKKAGRNNFRVFCDDMAHLLTERLEQENDLREALENEEFELFYQPQILIDTGELIGLEALIRWRRPGQGLVLPSVFIPVLEETGLIDSVGEWVLRAACRQHVAWGEQGLNPPRIAVNISGRQFLQAGFSGVVSRILEEQRTLSASLQLEITETILTRDTVHCIETLRNLRGLGLEIALDDFGTGYSSLNYLKRFPIDVIKLDRSFVSECHLKEEDAAICAAIISLGRSLGLKTVAEGVEEPAQLDFLRREGCLAYQGYLFSPPRSPQETTELLSARACEEVPSFDVIDDFASSSIGP</sequence>
<feature type="domain" description="PAS" evidence="11">
    <location>
        <begin position="459"/>
        <end position="515"/>
    </location>
</feature>
<dbReference type="Gene3D" id="3.30.450.20">
    <property type="entry name" value="PAS domain"/>
    <property type="match status" value="1"/>
</dbReference>
<organism evidence="14 15">
    <name type="scientific">Thiorhodococcus drewsii AZ1</name>
    <dbReference type="NCBI Taxonomy" id="765913"/>
    <lineage>
        <taxon>Bacteria</taxon>
        <taxon>Pseudomonadati</taxon>
        <taxon>Pseudomonadota</taxon>
        <taxon>Gammaproteobacteria</taxon>
        <taxon>Chromatiales</taxon>
        <taxon>Chromatiaceae</taxon>
        <taxon>Thiorhodococcus</taxon>
    </lineage>
</organism>
<accession>G2DZW8</accession>
<keyword evidence="7 10" id="KW-1133">Transmembrane helix</keyword>
<dbReference type="SMART" id="SM00091">
    <property type="entry name" value="PAS"/>
    <property type="match status" value="1"/>
</dbReference>
<feature type="transmembrane region" description="Helical" evidence="10">
    <location>
        <begin position="191"/>
        <end position="215"/>
    </location>
</feature>
<evidence type="ECO:0000256" key="3">
    <source>
        <dbReference type="ARBA" id="ARBA00005887"/>
    </source>
</evidence>
<dbReference type="InterPro" id="IPR035965">
    <property type="entry name" value="PAS-like_dom_sf"/>
</dbReference>
<dbReference type="InterPro" id="IPR029020">
    <property type="entry name" value="Ammonium/urea_transptr"/>
</dbReference>
<dbReference type="EC" id="3.1.4.52" evidence="4"/>
<dbReference type="Pfam" id="PF00990">
    <property type="entry name" value="GGDEF"/>
    <property type="match status" value="1"/>
</dbReference>
<dbReference type="GO" id="GO:0071732">
    <property type="term" value="P:cellular response to nitric oxide"/>
    <property type="evidence" value="ECO:0007669"/>
    <property type="project" value="UniProtKB-ARBA"/>
</dbReference>
<dbReference type="GO" id="GO:0008519">
    <property type="term" value="F:ammonium channel activity"/>
    <property type="evidence" value="ECO:0007669"/>
    <property type="project" value="InterPro"/>
</dbReference>
<dbReference type="CDD" id="cd00130">
    <property type="entry name" value="PAS"/>
    <property type="match status" value="1"/>
</dbReference>
<keyword evidence="8 10" id="KW-0472">Membrane</keyword>
<evidence type="ECO:0000259" key="13">
    <source>
        <dbReference type="PROSITE" id="PS50887"/>
    </source>
</evidence>
<dbReference type="GO" id="GO:0071111">
    <property type="term" value="F:cyclic-guanylate-specific phosphodiesterase activity"/>
    <property type="evidence" value="ECO:0007669"/>
    <property type="project" value="UniProtKB-EC"/>
</dbReference>
<evidence type="ECO:0000256" key="2">
    <source>
        <dbReference type="ARBA" id="ARBA00004141"/>
    </source>
</evidence>
<dbReference type="Pfam" id="PF00909">
    <property type="entry name" value="Ammonium_transp"/>
    <property type="match status" value="1"/>
</dbReference>
<dbReference type="NCBIfam" id="TIGR00229">
    <property type="entry name" value="sensory_box"/>
    <property type="match status" value="1"/>
</dbReference>
<dbReference type="Gene3D" id="3.20.20.450">
    <property type="entry name" value="EAL domain"/>
    <property type="match status" value="1"/>
</dbReference>
<dbReference type="InterPro" id="IPR043128">
    <property type="entry name" value="Rev_trsase/Diguanyl_cyclase"/>
</dbReference>
<feature type="transmembrane region" description="Helical" evidence="10">
    <location>
        <begin position="347"/>
        <end position="372"/>
    </location>
</feature>
<dbReference type="Pfam" id="PF13426">
    <property type="entry name" value="PAS_9"/>
    <property type="match status" value="1"/>
</dbReference>
<dbReference type="EMBL" id="AFWT01000009">
    <property type="protein sequence ID" value="EGV32007.1"/>
    <property type="molecule type" value="Genomic_DNA"/>
</dbReference>
<dbReference type="SMART" id="SM00052">
    <property type="entry name" value="EAL"/>
    <property type="match status" value="1"/>
</dbReference>
<dbReference type="SUPFAM" id="SSF55073">
    <property type="entry name" value="Nucleotide cyclase"/>
    <property type="match status" value="1"/>
</dbReference>
<dbReference type="FunFam" id="3.20.20.450:FF:000001">
    <property type="entry name" value="Cyclic di-GMP phosphodiesterase yahA"/>
    <property type="match status" value="1"/>
</dbReference>
<name>G2DZW8_9GAMM</name>
<evidence type="ECO:0000259" key="12">
    <source>
        <dbReference type="PROSITE" id="PS50883"/>
    </source>
</evidence>
<feature type="transmembrane region" description="Helical" evidence="10">
    <location>
        <begin position="115"/>
        <end position="138"/>
    </location>
</feature>
<evidence type="ECO:0000256" key="9">
    <source>
        <dbReference type="ARBA" id="ARBA00051114"/>
    </source>
</evidence>
<comment type="cofactor">
    <cofactor evidence="1">
        <name>Mg(2+)</name>
        <dbReference type="ChEBI" id="CHEBI:18420"/>
    </cofactor>
</comment>
<comment type="catalytic activity">
    <reaction evidence="9">
        <text>3',3'-c-di-GMP + H2O = 5'-phosphoguanylyl(3'-&gt;5')guanosine + H(+)</text>
        <dbReference type="Rhea" id="RHEA:24902"/>
        <dbReference type="ChEBI" id="CHEBI:15377"/>
        <dbReference type="ChEBI" id="CHEBI:15378"/>
        <dbReference type="ChEBI" id="CHEBI:58754"/>
        <dbReference type="ChEBI" id="CHEBI:58805"/>
        <dbReference type="EC" id="3.1.4.52"/>
    </reaction>
    <physiologicalReaction direction="left-to-right" evidence="9">
        <dbReference type="Rhea" id="RHEA:24903"/>
    </physiologicalReaction>
</comment>
<dbReference type="eggNOG" id="COG5001">
    <property type="taxonomic scope" value="Bacteria"/>
</dbReference>
<reference evidence="14 15" key="1">
    <citation type="submission" date="2011-06" db="EMBL/GenBank/DDBJ databases">
        <title>The draft genome of Thiorhodococcus drewsii AZ1.</title>
        <authorList>
            <consortium name="US DOE Joint Genome Institute (JGI-PGF)"/>
            <person name="Lucas S."/>
            <person name="Han J."/>
            <person name="Lapidus A."/>
            <person name="Cheng J.-F."/>
            <person name="Goodwin L."/>
            <person name="Pitluck S."/>
            <person name="Peters L."/>
            <person name="Land M.L."/>
            <person name="Hauser L."/>
            <person name="Vogl K."/>
            <person name="Liu Z."/>
            <person name="Imhoff J."/>
            <person name="Thiel V."/>
            <person name="Frigaard N.-U."/>
            <person name="Bryant D.A."/>
            <person name="Woyke T.J."/>
        </authorList>
    </citation>
    <scope>NUCLEOTIDE SEQUENCE [LARGE SCALE GENOMIC DNA]</scope>
    <source>
        <strain evidence="14 15">AZ1</strain>
    </source>
</reference>
<protein>
    <recommendedName>
        <fullName evidence="4">cyclic-guanylate-specific phosphodiesterase</fullName>
        <ecNumber evidence="4">3.1.4.52</ecNumber>
    </recommendedName>
</protein>
<dbReference type="InterPro" id="IPR052155">
    <property type="entry name" value="Biofilm_reg_signaling"/>
</dbReference>
<feature type="domain" description="EAL" evidence="12">
    <location>
        <begin position="759"/>
        <end position="1013"/>
    </location>
</feature>
<dbReference type="CDD" id="cd01949">
    <property type="entry name" value="GGDEF"/>
    <property type="match status" value="1"/>
</dbReference>
<comment type="caution">
    <text evidence="14">The sequence shown here is derived from an EMBL/GenBank/DDBJ whole genome shotgun (WGS) entry which is preliminary data.</text>
</comment>
<dbReference type="InterPro" id="IPR035919">
    <property type="entry name" value="EAL_sf"/>
</dbReference>
<dbReference type="eggNOG" id="COG0004">
    <property type="taxonomic scope" value="Bacteria"/>
</dbReference>
<dbReference type="PROSITE" id="PS50887">
    <property type="entry name" value="GGDEF"/>
    <property type="match status" value="1"/>
</dbReference>
<evidence type="ECO:0000313" key="14">
    <source>
        <dbReference type="EMBL" id="EGV32007.1"/>
    </source>
</evidence>
<feature type="transmembrane region" description="Helical" evidence="10">
    <location>
        <begin position="6"/>
        <end position="27"/>
    </location>
</feature>
<dbReference type="InterPro" id="IPR024041">
    <property type="entry name" value="NH4_transpt_AmtB-like_dom"/>
</dbReference>
<dbReference type="PANTHER" id="PTHR44757">
    <property type="entry name" value="DIGUANYLATE CYCLASE DGCP"/>
    <property type="match status" value="1"/>
</dbReference>
<feature type="transmembrane region" description="Helical" evidence="10">
    <location>
        <begin position="227"/>
        <end position="251"/>
    </location>
</feature>
<feature type="domain" description="GGDEF" evidence="13">
    <location>
        <begin position="617"/>
        <end position="750"/>
    </location>
</feature>
<dbReference type="SUPFAM" id="SSF111352">
    <property type="entry name" value="Ammonium transporter"/>
    <property type="match status" value="1"/>
</dbReference>
<dbReference type="InterPro" id="IPR000160">
    <property type="entry name" value="GGDEF_dom"/>
</dbReference>
<feature type="transmembrane region" description="Helical" evidence="10">
    <location>
        <begin position="314"/>
        <end position="335"/>
    </location>
</feature>
<proteinExistence type="inferred from homology"/>
<dbReference type="Gene3D" id="3.30.70.270">
    <property type="match status" value="1"/>
</dbReference>
<dbReference type="SUPFAM" id="SSF55785">
    <property type="entry name" value="PYP-like sensor domain (PAS domain)"/>
    <property type="match status" value="1"/>
</dbReference>
<evidence type="ECO:0000256" key="5">
    <source>
        <dbReference type="ARBA" id="ARBA00022636"/>
    </source>
</evidence>
<comment type="subcellular location">
    <subcellularLocation>
        <location evidence="2">Membrane</location>
        <topology evidence="2">Multi-pass membrane protein</topology>
    </subcellularLocation>
</comment>
<dbReference type="FunFam" id="3.30.70.270:FF:000001">
    <property type="entry name" value="Diguanylate cyclase domain protein"/>
    <property type="match status" value="1"/>
</dbReference>
<evidence type="ECO:0000256" key="10">
    <source>
        <dbReference type="SAM" id="Phobius"/>
    </source>
</evidence>
<dbReference type="NCBIfam" id="TIGR00836">
    <property type="entry name" value="amt"/>
    <property type="match status" value="1"/>
</dbReference>
<keyword evidence="15" id="KW-1185">Reference proteome</keyword>